<evidence type="ECO:0000313" key="2">
    <source>
        <dbReference type="Proteomes" id="UP001143910"/>
    </source>
</evidence>
<evidence type="ECO:0000313" key="1">
    <source>
        <dbReference type="EMBL" id="KAJ2968091.1"/>
    </source>
</evidence>
<accession>A0ACC1MP33</accession>
<sequence length="575" mass="64406">MGYMGATSFSTDLEEAQRRLISMRGVESPVCTLPPRNEPSLSAQDFSPPAAAVHALRSIPDRASSYYIFESFQNIHDAWCRLAAKWLLDSLWDTFGHILEGDRSDKSLTEMARQVCLNTTKTLREDHTDPKEWFREFSGANMRWESIGILFAYWGSGLLSLPRETFRDSCAAVKDMDRRTALDFFREAVADCANLCWHIGNGNTLLAFLLFKRSLLQSNIGGDGDIRHFRLHGDLVALTTYLGLHTSNAPVRDYSISVQIRRRLFAGVFNIDKLIAIFTGRPPLLGRRFISQAVPLDISDEELLQVAPIRGTVFSELDSEGWSLGNKILPVSPIRARVLISYIRDSILEIALRNTLIECEDPLLELKQQAKKMYDGFPSIIKYTATDLQNPNLNHIQVYTRLHVTLEHLHNVFFIERLLSKLNEGVTAELVRISLELIELSLLPFTNRQLTTGIMCDIDWMIMAYGAPAGGVICMELLRPAAASSGASGIKKSAMIQALSMLVGCLNSVPPDAPNYGVSVTIKGILEQVLDRILDPPAETTGLEFSVEGWQTDFPVDATDLFNSDLLDTFEWFRP</sequence>
<proteinExistence type="predicted"/>
<dbReference type="EMBL" id="JANJQO010002099">
    <property type="protein sequence ID" value="KAJ2968091.1"/>
    <property type="molecule type" value="Genomic_DNA"/>
</dbReference>
<keyword evidence="2" id="KW-1185">Reference proteome</keyword>
<organism evidence="1 2">
    <name type="scientific">Zarea fungicola</name>
    <dbReference type="NCBI Taxonomy" id="93591"/>
    <lineage>
        <taxon>Eukaryota</taxon>
        <taxon>Fungi</taxon>
        <taxon>Dikarya</taxon>
        <taxon>Ascomycota</taxon>
        <taxon>Pezizomycotina</taxon>
        <taxon>Sordariomycetes</taxon>
        <taxon>Hypocreomycetidae</taxon>
        <taxon>Hypocreales</taxon>
        <taxon>Cordycipitaceae</taxon>
        <taxon>Zarea</taxon>
    </lineage>
</organism>
<name>A0ACC1MP33_9HYPO</name>
<dbReference type="Proteomes" id="UP001143910">
    <property type="component" value="Unassembled WGS sequence"/>
</dbReference>
<gene>
    <name evidence="1" type="ORF">NQ176_g9346</name>
</gene>
<reference evidence="1" key="1">
    <citation type="submission" date="2022-08" db="EMBL/GenBank/DDBJ databases">
        <title>Genome Sequence of Lecanicillium fungicola.</title>
        <authorList>
            <person name="Buettner E."/>
        </authorList>
    </citation>
    <scope>NUCLEOTIDE SEQUENCE</scope>
    <source>
        <strain evidence="1">Babe33</strain>
    </source>
</reference>
<comment type="caution">
    <text evidence="1">The sequence shown here is derived from an EMBL/GenBank/DDBJ whole genome shotgun (WGS) entry which is preliminary data.</text>
</comment>
<protein>
    <submittedName>
        <fullName evidence="1">Uncharacterized protein</fullName>
    </submittedName>
</protein>